<dbReference type="GO" id="GO:0015499">
    <property type="term" value="F:formate transmembrane transporter activity"/>
    <property type="evidence" value="ECO:0007669"/>
    <property type="project" value="TreeGrafter"/>
</dbReference>
<dbReference type="PANTHER" id="PTHR30520:SF8">
    <property type="entry name" value="NITRITE TRANSPORTER NIRC"/>
    <property type="match status" value="1"/>
</dbReference>
<evidence type="ECO:0000256" key="4">
    <source>
        <dbReference type="ARBA" id="ARBA00023136"/>
    </source>
</evidence>
<comment type="caution">
    <text evidence="7">The sequence shown here is derived from an EMBL/GenBank/DDBJ whole genome shotgun (WGS) entry which is preliminary data.</text>
</comment>
<dbReference type="STRING" id="1341695.BBOMB_0641"/>
<keyword evidence="3 6" id="KW-1133">Transmembrane helix</keyword>
<feature type="transmembrane region" description="Helical" evidence="6">
    <location>
        <begin position="241"/>
        <end position="260"/>
    </location>
</feature>
<keyword evidence="2 6" id="KW-0812">Transmembrane</keyword>
<dbReference type="GO" id="GO:0005886">
    <property type="term" value="C:plasma membrane"/>
    <property type="evidence" value="ECO:0007669"/>
    <property type="project" value="TreeGrafter"/>
</dbReference>
<evidence type="ECO:0000256" key="2">
    <source>
        <dbReference type="ARBA" id="ARBA00022692"/>
    </source>
</evidence>
<evidence type="ECO:0000256" key="1">
    <source>
        <dbReference type="ARBA" id="ARBA00004141"/>
    </source>
</evidence>
<proteinExistence type="predicted"/>
<dbReference type="InterPro" id="IPR023271">
    <property type="entry name" value="Aquaporin-like"/>
</dbReference>
<evidence type="ECO:0000313" key="8">
    <source>
        <dbReference type="Proteomes" id="UP000028730"/>
    </source>
</evidence>
<comment type="subcellular location">
    <subcellularLocation>
        <location evidence="1">Membrane</location>
        <topology evidence="1">Multi-pass membrane protein</topology>
    </subcellularLocation>
</comment>
<dbReference type="eggNOG" id="COG2116">
    <property type="taxonomic scope" value="Bacteria"/>
</dbReference>
<dbReference type="InterPro" id="IPR000292">
    <property type="entry name" value="For/NO2_transpt"/>
</dbReference>
<feature type="transmembrane region" description="Helical" evidence="6">
    <location>
        <begin position="311"/>
        <end position="334"/>
    </location>
</feature>
<keyword evidence="4 6" id="KW-0472">Membrane</keyword>
<dbReference type="Gene3D" id="1.20.1080.10">
    <property type="entry name" value="Glycerol uptake facilitator protein"/>
    <property type="match status" value="1"/>
</dbReference>
<dbReference type="EMBL" id="ATLK01000001">
    <property type="protein sequence ID" value="KFF31298.1"/>
    <property type="molecule type" value="Genomic_DNA"/>
</dbReference>
<protein>
    <submittedName>
        <fullName evidence="7">Formate/nitrite transporter</fullName>
    </submittedName>
</protein>
<name>A0A080N2Q4_9BIFI</name>
<evidence type="ECO:0000256" key="6">
    <source>
        <dbReference type="SAM" id="Phobius"/>
    </source>
</evidence>
<feature type="transmembrane region" description="Helical" evidence="6">
    <location>
        <begin position="188"/>
        <end position="213"/>
    </location>
</feature>
<feature type="transmembrane region" description="Helical" evidence="6">
    <location>
        <begin position="272"/>
        <end position="299"/>
    </location>
</feature>
<evidence type="ECO:0000256" key="3">
    <source>
        <dbReference type="ARBA" id="ARBA00022989"/>
    </source>
</evidence>
<dbReference type="Pfam" id="PF01226">
    <property type="entry name" value="Form_Nir_trans"/>
    <property type="match status" value="1"/>
</dbReference>
<gene>
    <name evidence="7" type="ORF">BBOMB_0641</name>
</gene>
<reference evidence="7 8" key="1">
    <citation type="journal article" date="2014" name="Appl. Environ. Microbiol.">
        <title>Genomic encyclopedia of type strains of the genus Bifidobacterium.</title>
        <authorList>
            <person name="Milani C."/>
            <person name="Lugli G.A."/>
            <person name="Duranti S."/>
            <person name="Turroni F."/>
            <person name="Bottacini F."/>
            <person name="Mangifesta M."/>
            <person name="Sanchez B."/>
            <person name="Viappiani A."/>
            <person name="Mancabelli L."/>
            <person name="Taminiau B."/>
            <person name="Delcenserie V."/>
            <person name="Barrangou R."/>
            <person name="Margolles A."/>
            <person name="van Sinderen D."/>
            <person name="Ventura M."/>
        </authorList>
    </citation>
    <scope>NUCLEOTIDE SEQUENCE [LARGE SCALE GENOMIC DNA]</scope>
    <source>
        <strain evidence="7 8">DSM 19703</strain>
    </source>
</reference>
<feature type="region of interest" description="Disordered" evidence="5">
    <location>
        <begin position="1"/>
        <end position="72"/>
    </location>
</feature>
<sequence>MQTEPRTTNPTDTVTPTQNSNFMVSSQGPMLQEDSQTLNGSTNSTATSIPRSDRQPLTYGRDEGSNSSFDESTRPLFPGHAFISTVLEVLDNKATMTGKLTGRYIQRAAMAGIFVSLFIAVFFVVQGAASIGEDPGLRFAGKIVAGIVFGWALVLIYYTNSELLTSNMMVVSIGTYHRRINLLQTLKMLGLCLFGNLLGALVVALILRCSTILSGPAFDLMLTAANTKTGYLNSPMGVLDLFARAIFCNFCINIAMLMVFNGKLSNDFTKCTIMVVAVLVFTFCGFEHSVADSAIFLILGTYGSVNAWRAILVVIVAMLGNLVGGGVLIGYNFATMNDESSMTGKKIND</sequence>
<accession>A0A080N2Q4</accession>
<feature type="compositionally biased region" description="Polar residues" evidence="5">
    <location>
        <begin position="18"/>
        <end position="50"/>
    </location>
</feature>
<dbReference type="Proteomes" id="UP000028730">
    <property type="component" value="Unassembled WGS sequence"/>
</dbReference>
<feature type="transmembrane region" description="Helical" evidence="6">
    <location>
        <begin position="108"/>
        <end position="127"/>
    </location>
</feature>
<dbReference type="AlphaFoldDB" id="A0A080N2Q4"/>
<feature type="compositionally biased region" description="Low complexity" evidence="5">
    <location>
        <begin position="1"/>
        <end position="17"/>
    </location>
</feature>
<keyword evidence="8" id="KW-1185">Reference proteome</keyword>
<evidence type="ECO:0000256" key="5">
    <source>
        <dbReference type="SAM" id="MobiDB-lite"/>
    </source>
</evidence>
<dbReference type="PANTHER" id="PTHR30520">
    <property type="entry name" value="FORMATE TRANSPORTER-RELATED"/>
    <property type="match status" value="1"/>
</dbReference>
<feature type="transmembrane region" description="Helical" evidence="6">
    <location>
        <begin position="139"/>
        <end position="159"/>
    </location>
</feature>
<evidence type="ECO:0000313" key="7">
    <source>
        <dbReference type="EMBL" id="KFF31298.1"/>
    </source>
</evidence>
<organism evidence="7 8">
    <name type="scientific">Bifidobacterium bombi DSM 19703</name>
    <dbReference type="NCBI Taxonomy" id="1341695"/>
    <lineage>
        <taxon>Bacteria</taxon>
        <taxon>Bacillati</taxon>
        <taxon>Actinomycetota</taxon>
        <taxon>Actinomycetes</taxon>
        <taxon>Bifidobacteriales</taxon>
        <taxon>Bifidobacteriaceae</taxon>
        <taxon>Bifidobacterium</taxon>
    </lineage>
</organism>